<comment type="caution">
    <text evidence="3">The sequence shown here is derived from an EMBL/GenBank/DDBJ whole genome shotgun (WGS) entry which is preliminary data.</text>
</comment>
<dbReference type="Gene3D" id="3.40.710.10">
    <property type="entry name" value="DD-peptidase/beta-lactamase superfamily"/>
    <property type="match status" value="2"/>
</dbReference>
<dbReference type="AlphaFoldDB" id="A0AAV4BKW0"/>
<feature type="compositionally biased region" description="Basic residues" evidence="1">
    <location>
        <begin position="684"/>
        <end position="693"/>
    </location>
</feature>
<dbReference type="InterPro" id="IPR001466">
    <property type="entry name" value="Beta-lactam-related"/>
</dbReference>
<dbReference type="Proteomes" id="UP000735302">
    <property type="component" value="Unassembled WGS sequence"/>
</dbReference>
<dbReference type="PANTHER" id="PTHR46825">
    <property type="entry name" value="D-ALANYL-D-ALANINE-CARBOXYPEPTIDASE/ENDOPEPTIDASE AMPH"/>
    <property type="match status" value="1"/>
</dbReference>
<sequence length="921" mass="101684">MDYTAPVDFVDHTYSVFSGNRGPNDETDGSWERFDRIITTFLQEQHIPGAVVAVCKLGEIIYKQGYGVAGCSRRVHPDSMFRIASISKPITAAIVLRVCEEAKISLDAAVFGKQGILKKYRTCDKRMKKISIRHLAAFSGLGQRQGTWHAYSNLGYLVLGQLVQEITGKSYEHILKDFLGQLDINSIKVGQRCRSEWNEAEVEYFHNKDPAVVESLYPEENLVLPQYGGMAMPSSASYGGLVADSIGLLKFLCSMELAVQAEQSAQLEKLLTESGDVQCPDNAGGSQSIKTMPFFSPEQVRETLARPVYEKGSGDWYGLGWDVQNNGTSWGHTGGMEGSCGTLHHHGSSGLSWVFLLNAWAQDCDLNGVIKSGLMMAAMAEDDNFCICGFENVAGSYSAQTVMSSADHGQSDAVRVMTRNGDQIVLLNCSEAEAVDSVSELKQQGFSVTWLCCMSQQLGLNVESVRQCKKRASTRDNTPKHPSCNFQKYCFIFTKTALCPKDYIVLFNKSAQELEVSLCAFRKKGYYVNFLDSYCNKAELKFTAVFCLDDHTGGLQNTNAPIEYFLSQPPSNSSLSSKNAVLSTSYSFLENCCSVSNSSSSPRLSRSSDRLNASTPPTTEVLLSQRATDYVHSVKSLVESYRILMQTVTEVDDELWVSCILKPRPCGHHIQTEATKCSVQGSPKHNRKDRKRTGFQQTLKGTRTRSTTHGAVLKTGFIDNNTDNIEITTSSSDAFSSPQNSTQKNMPNLQREFPSCRSSSEMFSTSAAKNGKSSTRISGSIKSPKGKSKSRDTVYWVQITPESFLTELHRQIQRGSNLMYAKFYSASGKPYVSALWDTSNLATSASNFTNIHPTKDSKSPGILSSPESISPNVSRYHRTTMSKYGLLPELAEAASKNILLQSLSEYTEEDGSIYYAALWFT</sequence>
<evidence type="ECO:0000256" key="1">
    <source>
        <dbReference type="SAM" id="MobiDB-lite"/>
    </source>
</evidence>
<name>A0AAV4BKW0_9GAST</name>
<evidence type="ECO:0000259" key="2">
    <source>
        <dbReference type="Pfam" id="PF00144"/>
    </source>
</evidence>
<accession>A0AAV4BKW0</accession>
<feature type="compositionally biased region" description="Polar residues" evidence="1">
    <location>
        <begin position="765"/>
        <end position="776"/>
    </location>
</feature>
<keyword evidence="4" id="KW-1185">Reference proteome</keyword>
<feature type="compositionally biased region" description="Low complexity" evidence="1">
    <location>
        <begin position="596"/>
        <end position="605"/>
    </location>
</feature>
<feature type="region of interest" description="Disordered" evidence="1">
    <location>
        <begin position="677"/>
        <end position="706"/>
    </location>
</feature>
<dbReference type="Pfam" id="PF00144">
    <property type="entry name" value="Beta-lactamase"/>
    <property type="match status" value="1"/>
</dbReference>
<dbReference type="PANTHER" id="PTHR46825:SF9">
    <property type="entry name" value="BETA-LACTAMASE-RELATED DOMAIN-CONTAINING PROTEIN"/>
    <property type="match status" value="1"/>
</dbReference>
<dbReference type="EMBL" id="BLXT01005078">
    <property type="protein sequence ID" value="GFO19680.1"/>
    <property type="molecule type" value="Genomic_DNA"/>
</dbReference>
<dbReference type="SUPFAM" id="SSF56601">
    <property type="entry name" value="beta-lactamase/transpeptidase-like"/>
    <property type="match status" value="1"/>
</dbReference>
<feature type="domain" description="Beta-lactamase-related" evidence="2">
    <location>
        <begin position="34"/>
        <end position="358"/>
    </location>
</feature>
<dbReference type="InterPro" id="IPR050491">
    <property type="entry name" value="AmpC-like"/>
</dbReference>
<reference evidence="3 4" key="1">
    <citation type="journal article" date="2021" name="Elife">
        <title>Chloroplast acquisition without the gene transfer in kleptoplastic sea slugs, Plakobranchus ocellatus.</title>
        <authorList>
            <person name="Maeda T."/>
            <person name="Takahashi S."/>
            <person name="Yoshida T."/>
            <person name="Shimamura S."/>
            <person name="Takaki Y."/>
            <person name="Nagai Y."/>
            <person name="Toyoda A."/>
            <person name="Suzuki Y."/>
            <person name="Arimoto A."/>
            <person name="Ishii H."/>
            <person name="Satoh N."/>
            <person name="Nishiyama T."/>
            <person name="Hasebe M."/>
            <person name="Maruyama T."/>
            <person name="Minagawa J."/>
            <person name="Obokata J."/>
            <person name="Shigenobu S."/>
        </authorList>
    </citation>
    <scope>NUCLEOTIDE SEQUENCE [LARGE SCALE GENOMIC DNA]</scope>
</reference>
<proteinExistence type="predicted"/>
<dbReference type="InterPro" id="IPR012338">
    <property type="entry name" value="Beta-lactam/transpept-like"/>
</dbReference>
<evidence type="ECO:0000313" key="4">
    <source>
        <dbReference type="Proteomes" id="UP000735302"/>
    </source>
</evidence>
<feature type="region of interest" description="Disordered" evidence="1">
    <location>
        <begin position="765"/>
        <end position="788"/>
    </location>
</feature>
<feature type="region of interest" description="Disordered" evidence="1">
    <location>
        <begin position="596"/>
        <end position="617"/>
    </location>
</feature>
<evidence type="ECO:0000313" key="3">
    <source>
        <dbReference type="EMBL" id="GFO19680.1"/>
    </source>
</evidence>
<organism evidence="3 4">
    <name type="scientific">Plakobranchus ocellatus</name>
    <dbReference type="NCBI Taxonomy" id="259542"/>
    <lineage>
        <taxon>Eukaryota</taxon>
        <taxon>Metazoa</taxon>
        <taxon>Spiralia</taxon>
        <taxon>Lophotrochozoa</taxon>
        <taxon>Mollusca</taxon>
        <taxon>Gastropoda</taxon>
        <taxon>Heterobranchia</taxon>
        <taxon>Euthyneura</taxon>
        <taxon>Panpulmonata</taxon>
        <taxon>Sacoglossa</taxon>
        <taxon>Placobranchoidea</taxon>
        <taxon>Plakobranchidae</taxon>
        <taxon>Plakobranchus</taxon>
    </lineage>
</organism>
<gene>
    <name evidence="3" type="ORF">PoB_004618500</name>
</gene>
<protein>
    <submittedName>
        <fullName evidence="3">Beta-lactamase</fullName>
    </submittedName>
</protein>
<feature type="compositionally biased region" description="Polar residues" evidence="1">
    <location>
        <begin position="694"/>
        <end position="706"/>
    </location>
</feature>